<dbReference type="KEGG" id="dsw:QR90_08860"/>
<dbReference type="AlphaFoldDB" id="A0A0A7KKU5"/>
<evidence type="ECO:0000313" key="1">
    <source>
        <dbReference type="EMBL" id="AIZ45188.1"/>
    </source>
</evidence>
<dbReference type="STRING" id="1182571.QR90_08860"/>
<protein>
    <submittedName>
        <fullName evidence="1">Uncharacterized protein</fullName>
    </submittedName>
</protein>
<dbReference type="InterPro" id="IPR027417">
    <property type="entry name" value="P-loop_NTPase"/>
</dbReference>
<evidence type="ECO:0000313" key="2">
    <source>
        <dbReference type="Proteomes" id="UP000030634"/>
    </source>
</evidence>
<gene>
    <name evidence="1" type="ORF">QR90_08860</name>
</gene>
<dbReference type="SUPFAM" id="SSF52540">
    <property type="entry name" value="P-loop containing nucleoside triphosphate hydrolases"/>
    <property type="match status" value="1"/>
</dbReference>
<proteinExistence type="predicted"/>
<dbReference type="Proteomes" id="UP000030634">
    <property type="component" value="Chromosome"/>
</dbReference>
<dbReference type="RefSeq" id="WP_039683938.1">
    <property type="nucleotide sequence ID" value="NZ_CP010028.1"/>
</dbReference>
<reference evidence="2" key="1">
    <citation type="submission" date="2014-11" db="EMBL/GenBank/DDBJ databases">
        <title>Hymenobacter sp. DG25B genome submission.</title>
        <authorList>
            <person name="Jung H.-Y."/>
            <person name="Kim M.K."/>
            <person name="Srinivasan S."/>
            <person name="Lim S."/>
        </authorList>
    </citation>
    <scope>NUCLEOTIDE SEQUENCE [LARGE SCALE GENOMIC DNA]</scope>
    <source>
        <strain evidence="2">DY59</strain>
    </source>
</reference>
<dbReference type="HOGENOM" id="CLU_2435939_0_0_0"/>
<organism evidence="1 2">
    <name type="scientific">Deinococcus radiopugnans</name>
    <dbReference type="NCBI Taxonomy" id="57497"/>
    <lineage>
        <taxon>Bacteria</taxon>
        <taxon>Thermotogati</taxon>
        <taxon>Deinococcota</taxon>
        <taxon>Deinococci</taxon>
        <taxon>Deinococcales</taxon>
        <taxon>Deinococcaceae</taxon>
        <taxon>Deinococcus</taxon>
    </lineage>
</organism>
<name>A0A0A7KKU5_9DEIO</name>
<sequence>MRRLLYVALTRALDAVVLSASGSAGPGSLLELLLPGLQAAGVELREVAAPRVEAARTIWLDPAPAPTALWTEPVNLRAFGEDLVLDPALL</sequence>
<dbReference type="EMBL" id="CP010028">
    <property type="protein sequence ID" value="AIZ45188.1"/>
    <property type="molecule type" value="Genomic_DNA"/>
</dbReference>
<accession>A0A0A7KKU5</accession>